<comment type="similarity">
    <text evidence="1">Belongs to the ABC transporter superfamily.</text>
</comment>
<dbReference type="PANTHER" id="PTHR43117:SF4">
    <property type="entry name" value="OSMOPROTECTANT IMPORT ATP-BINDING PROTEIN OSMV"/>
    <property type="match status" value="1"/>
</dbReference>
<keyword evidence="3" id="KW-0547">Nucleotide-binding</keyword>
<dbReference type="InterPro" id="IPR003439">
    <property type="entry name" value="ABC_transporter-like_ATP-bd"/>
</dbReference>
<evidence type="ECO:0000256" key="3">
    <source>
        <dbReference type="ARBA" id="ARBA00022741"/>
    </source>
</evidence>
<dbReference type="SUPFAM" id="SSF54631">
    <property type="entry name" value="CBS-domain pair"/>
    <property type="match status" value="1"/>
</dbReference>
<gene>
    <name evidence="6" type="ORF">EHF33_08345</name>
</gene>
<dbReference type="SMART" id="SM00382">
    <property type="entry name" value="AAA"/>
    <property type="match status" value="1"/>
</dbReference>
<evidence type="ECO:0000256" key="1">
    <source>
        <dbReference type="ARBA" id="ARBA00005417"/>
    </source>
</evidence>
<dbReference type="AlphaFoldDB" id="A0A3G8YCW3"/>
<dbReference type="RefSeq" id="WP_124869961.1">
    <property type="nucleotide sequence ID" value="NZ_CP034183.1"/>
</dbReference>
<keyword evidence="2" id="KW-0813">Transport</keyword>
<dbReference type="GO" id="GO:0015697">
    <property type="term" value="P:quaternary ammonium group transport"/>
    <property type="evidence" value="ECO:0007669"/>
    <property type="project" value="UniProtKB-ARBA"/>
</dbReference>
<dbReference type="KEGG" id="dph:EHF33_08345"/>
<accession>A0A3G8YCW3</accession>
<dbReference type="GO" id="GO:0016887">
    <property type="term" value="F:ATP hydrolysis activity"/>
    <property type="evidence" value="ECO:0007669"/>
    <property type="project" value="InterPro"/>
</dbReference>
<dbReference type="Proteomes" id="UP000276417">
    <property type="component" value="Chromosome 1"/>
</dbReference>
<evidence type="ECO:0000259" key="5">
    <source>
        <dbReference type="PROSITE" id="PS50893"/>
    </source>
</evidence>
<name>A0A3G8YCW3_9DEIO</name>
<proteinExistence type="inferred from homology"/>
<evidence type="ECO:0000256" key="4">
    <source>
        <dbReference type="ARBA" id="ARBA00022840"/>
    </source>
</evidence>
<feature type="domain" description="ABC transporter" evidence="5">
    <location>
        <begin position="2"/>
        <end position="242"/>
    </location>
</feature>
<dbReference type="SUPFAM" id="SSF52540">
    <property type="entry name" value="P-loop containing nucleoside triphosphate hydrolases"/>
    <property type="match status" value="1"/>
</dbReference>
<dbReference type="PROSITE" id="PS00211">
    <property type="entry name" value="ABC_TRANSPORTER_1"/>
    <property type="match status" value="1"/>
</dbReference>
<evidence type="ECO:0000256" key="2">
    <source>
        <dbReference type="ARBA" id="ARBA00022448"/>
    </source>
</evidence>
<dbReference type="EMBL" id="CP034183">
    <property type="protein sequence ID" value="AZI42753.1"/>
    <property type="molecule type" value="Genomic_DNA"/>
</dbReference>
<evidence type="ECO:0000313" key="7">
    <source>
        <dbReference type="Proteomes" id="UP000276417"/>
    </source>
</evidence>
<organism evidence="6 7">
    <name type="scientific">Deinococcus psychrotolerans</name>
    <dbReference type="NCBI Taxonomy" id="2489213"/>
    <lineage>
        <taxon>Bacteria</taxon>
        <taxon>Thermotogati</taxon>
        <taxon>Deinococcota</taxon>
        <taxon>Deinococci</taxon>
        <taxon>Deinococcales</taxon>
        <taxon>Deinococcaceae</taxon>
        <taxon>Deinococcus</taxon>
    </lineage>
</organism>
<dbReference type="OrthoDB" id="61712at2"/>
<protein>
    <submittedName>
        <fullName evidence="6">ABC transporter ATP-binding protein</fullName>
    </submittedName>
</protein>
<reference evidence="6 7" key="1">
    <citation type="submission" date="2018-11" db="EMBL/GenBank/DDBJ databases">
        <title>Deinococcus shelandsis sp. nov., isolated from South Shetland Islands soil of Antarctica.</title>
        <authorList>
            <person name="Tian J."/>
        </authorList>
    </citation>
    <scope>NUCLEOTIDE SEQUENCE [LARGE SCALE GENOMIC DNA]</scope>
    <source>
        <strain evidence="6 7">S14-83T</strain>
    </source>
</reference>
<keyword evidence="4 6" id="KW-0067">ATP-binding</keyword>
<dbReference type="PROSITE" id="PS50893">
    <property type="entry name" value="ABC_TRANSPORTER_2"/>
    <property type="match status" value="1"/>
</dbReference>
<dbReference type="InterPro" id="IPR003593">
    <property type="entry name" value="AAA+_ATPase"/>
</dbReference>
<sequence>MIELQHLEKRYDDPLTGQPFYAVKDLSIVFPSGEITALLGPSGCGKTTTLRMINRLIEPTAGKILLEGQDAMSLKPEVLRRRIGYVIQQIGLFPHLSVAQNVATVPDLLGQPKAQTAAKVRELLALVGLEPGQFADKRPSELSGGQQQRVGVARALAADPPVMLMDEPFGALDPLARDKLQEAFREIQHNLKKTIVMVTHDIDEALKLGDKVALLNTGSLAQFGTPDDLVRRPNSDFVRQFLGDDALLRQLAGVRAGTLARAGDGTGLPQVSAQLDARSALSVMLRERAEAVAVTGEDGQISGVLSFHDLEQTAPRAQLSERA</sequence>
<keyword evidence="7" id="KW-1185">Reference proteome</keyword>
<dbReference type="InterPro" id="IPR017871">
    <property type="entry name" value="ABC_transporter-like_CS"/>
</dbReference>
<dbReference type="InterPro" id="IPR027417">
    <property type="entry name" value="P-loop_NTPase"/>
</dbReference>
<evidence type="ECO:0000313" key="6">
    <source>
        <dbReference type="EMBL" id="AZI42753.1"/>
    </source>
</evidence>
<dbReference type="FunFam" id="3.40.50.300:FF:000425">
    <property type="entry name" value="Probable ABC transporter, ATP-binding subunit"/>
    <property type="match status" value="1"/>
</dbReference>
<dbReference type="Pfam" id="PF00005">
    <property type="entry name" value="ABC_tran"/>
    <property type="match status" value="1"/>
</dbReference>
<dbReference type="GO" id="GO:0005524">
    <property type="term" value="F:ATP binding"/>
    <property type="evidence" value="ECO:0007669"/>
    <property type="project" value="UniProtKB-KW"/>
</dbReference>
<dbReference type="InterPro" id="IPR046342">
    <property type="entry name" value="CBS_dom_sf"/>
</dbReference>
<dbReference type="Gene3D" id="3.40.50.300">
    <property type="entry name" value="P-loop containing nucleotide triphosphate hydrolases"/>
    <property type="match status" value="1"/>
</dbReference>
<dbReference type="PANTHER" id="PTHR43117">
    <property type="entry name" value="OSMOPROTECTANT IMPORT ATP-BINDING PROTEIN OSMV"/>
    <property type="match status" value="1"/>
</dbReference>